<dbReference type="OrthoDB" id="5429634at2759"/>
<dbReference type="STRING" id="2070753.A0A3A2Z8G2"/>
<dbReference type="PANTHER" id="PTHR35395">
    <property type="entry name" value="DUF6536 DOMAIN-CONTAINING PROTEIN"/>
    <property type="match status" value="1"/>
</dbReference>
<feature type="region of interest" description="Disordered" evidence="1">
    <location>
        <begin position="117"/>
        <end position="149"/>
    </location>
</feature>
<feature type="region of interest" description="Disordered" evidence="1">
    <location>
        <begin position="361"/>
        <end position="387"/>
    </location>
</feature>
<feature type="transmembrane region" description="Helical" evidence="2">
    <location>
        <begin position="185"/>
        <end position="206"/>
    </location>
</feature>
<evidence type="ECO:0000256" key="1">
    <source>
        <dbReference type="SAM" id="MobiDB-lite"/>
    </source>
</evidence>
<feature type="compositionally biased region" description="Low complexity" evidence="1">
    <location>
        <begin position="361"/>
        <end position="371"/>
    </location>
</feature>
<protein>
    <submittedName>
        <fullName evidence="3">Uncharacterized protein</fullName>
    </submittedName>
</protein>
<organism evidence="3 4">
    <name type="scientific">Aspergillus sclerotialis</name>
    <dbReference type="NCBI Taxonomy" id="2070753"/>
    <lineage>
        <taxon>Eukaryota</taxon>
        <taxon>Fungi</taxon>
        <taxon>Dikarya</taxon>
        <taxon>Ascomycota</taxon>
        <taxon>Pezizomycotina</taxon>
        <taxon>Eurotiomycetes</taxon>
        <taxon>Eurotiomycetidae</taxon>
        <taxon>Eurotiales</taxon>
        <taxon>Aspergillaceae</taxon>
        <taxon>Aspergillus</taxon>
        <taxon>Aspergillus subgen. Polypaecilum</taxon>
    </lineage>
</organism>
<evidence type="ECO:0000313" key="4">
    <source>
        <dbReference type="Proteomes" id="UP000266188"/>
    </source>
</evidence>
<dbReference type="EMBL" id="MVGC01000437">
    <property type="protein sequence ID" value="RJE19196.1"/>
    <property type="molecule type" value="Genomic_DNA"/>
</dbReference>
<comment type="caution">
    <text evidence="3">The sequence shown here is derived from an EMBL/GenBank/DDBJ whole genome shotgun (WGS) entry which is preliminary data.</text>
</comment>
<reference evidence="4" key="1">
    <citation type="submission" date="2017-02" db="EMBL/GenBank/DDBJ databases">
        <authorList>
            <person name="Tafer H."/>
            <person name="Lopandic K."/>
        </authorList>
    </citation>
    <scope>NUCLEOTIDE SEQUENCE [LARGE SCALE GENOMIC DNA]</scope>
    <source>
        <strain evidence="4">CBS 366.77</strain>
    </source>
</reference>
<name>A0A3A2Z8G2_9EURO</name>
<dbReference type="PANTHER" id="PTHR35395:SF1">
    <property type="entry name" value="DUF6536 DOMAIN-CONTAINING PROTEIN"/>
    <property type="match status" value="1"/>
</dbReference>
<dbReference type="AlphaFoldDB" id="A0A3A2Z8G2"/>
<keyword evidence="4" id="KW-1185">Reference proteome</keyword>
<feature type="transmembrane region" description="Helical" evidence="2">
    <location>
        <begin position="250"/>
        <end position="272"/>
    </location>
</feature>
<keyword evidence="2" id="KW-1133">Transmembrane helix</keyword>
<accession>A0A3A2Z8G2</accession>
<sequence>MEMKLPTFPVEQCLSIPAEESCQLVFLPPVCLIVIFCNVTKLACMVLAARDDREDVFLNIGDAVASFLTCPDPTTESAGLLSNDAVRKSTQGWCKTGVIYSRIPPTEIPLLRPNVSHNASAGHKQSAKPAGSLHFNHNPSKLPPLPGPNKRHRDLRFLNMAPRHRRAPCRDNNNRNKRRPHIPTVLALVLLSNTPQLLLSCAYFTYNMCLTCMLAAVEYDSYALDRKYLRVSWPRGSQRSTYYVTLPYRYSLPLLVVSAVLHWLVSQSLFYVEIISLSMEGSKYAIITCGFSPVAILFALIIGVCLIFIAAGLGVRRFHSHMPVIGHCSAAISAACHPGLDGNHAMKPIHWGEVLSTLDTSGSADDGSDSGIVVHPGRGGDRNRNPSDWLLEEEIEMDSLERRVYHCSFTPGEVVEPSLARLYI</sequence>
<dbReference type="Proteomes" id="UP000266188">
    <property type="component" value="Unassembled WGS sequence"/>
</dbReference>
<evidence type="ECO:0000313" key="3">
    <source>
        <dbReference type="EMBL" id="RJE19196.1"/>
    </source>
</evidence>
<gene>
    <name evidence="3" type="ORF">PHISCL_08473</name>
</gene>
<proteinExistence type="predicted"/>
<keyword evidence="2" id="KW-0812">Transmembrane</keyword>
<keyword evidence="2" id="KW-0472">Membrane</keyword>
<feature type="transmembrane region" description="Helical" evidence="2">
    <location>
        <begin position="284"/>
        <end position="313"/>
    </location>
</feature>
<evidence type="ECO:0000256" key="2">
    <source>
        <dbReference type="SAM" id="Phobius"/>
    </source>
</evidence>
<feature type="transmembrane region" description="Helical" evidence="2">
    <location>
        <begin position="26"/>
        <end position="49"/>
    </location>
</feature>